<proteinExistence type="predicted"/>
<sequence>MTPDHWPDARSRRPLAALTLAALFVVGAVLTGASGCTKPPSGVKNNEEPVTAKGDPWKVAGQRLKKETDWAACRTALGGLATDLNTQTKDALPALSEAEFTKLAHLVPLSPDDREEVRATTFSAHDSVYLSDCLYLRDSADSLALNGFPPDQRAERAFAWVCRQVYLQPWMRVAGRSDGASALPPTAVLRRGFGSGLERMYVFLALLQQLELDGCLIGGPDAGEQPAGLPLVTHDNKAFISGAPRGPFWAVGVRIGSDVKLFDPWRGQPFPVTLAQLKANPDAAKAWFADPANISGATLEDAKKATAFLAVPVNALAPRMALVESKLKSELGAKLAFNAKALQDSFPDPKPAFWNPQDKPSQPDAFAYGHASRSLLPLDMGGTDRGPPSARLFDAFRREQLPTSVFKLPDALAPVPARARLGGTAAAVLGISFIEPPNPRERIQRGQFQDAAKDLVAKQETFANGLERLRLNKDADQQIKEWIELINGLYQELGRAQLNADKVTEANIVGQIDNNWKHAGVQFLVDRASSEVGLAESTYLLALCKHELAERSQARADTAVGAEADRLRSDATDSWKTALSAWRTYEQHSVAHAGFPGRAAHARALAGRAAQLANPLPPKK</sequence>
<evidence type="ECO:0000313" key="1">
    <source>
        <dbReference type="EMBL" id="MBP3955192.1"/>
    </source>
</evidence>
<evidence type="ECO:0000313" key="2">
    <source>
        <dbReference type="Proteomes" id="UP000676565"/>
    </source>
</evidence>
<organism evidence="1 2">
    <name type="scientific">Gemmata palustris</name>
    <dbReference type="NCBI Taxonomy" id="2822762"/>
    <lineage>
        <taxon>Bacteria</taxon>
        <taxon>Pseudomonadati</taxon>
        <taxon>Planctomycetota</taxon>
        <taxon>Planctomycetia</taxon>
        <taxon>Gemmatales</taxon>
        <taxon>Gemmataceae</taxon>
        <taxon>Gemmata</taxon>
    </lineage>
</organism>
<comment type="caution">
    <text evidence="1">The sequence shown here is derived from an EMBL/GenBank/DDBJ whole genome shotgun (WGS) entry which is preliminary data.</text>
</comment>
<dbReference type="Proteomes" id="UP000676565">
    <property type="component" value="Unassembled WGS sequence"/>
</dbReference>
<protein>
    <submittedName>
        <fullName evidence="1">Uncharacterized protein</fullName>
    </submittedName>
</protein>
<name>A0ABS5BNA5_9BACT</name>
<accession>A0ABS5BNA5</accession>
<dbReference type="RefSeq" id="WP_210653284.1">
    <property type="nucleotide sequence ID" value="NZ_JAGKQQ010000001.1"/>
</dbReference>
<gene>
    <name evidence="1" type="ORF">J8F10_07845</name>
</gene>
<dbReference type="EMBL" id="JAGKQQ010000001">
    <property type="protein sequence ID" value="MBP3955192.1"/>
    <property type="molecule type" value="Genomic_DNA"/>
</dbReference>
<keyword evidence="2" id="KW-1185">Reference proteome</keyword>
<reference evidence="1 2" key="1">
    <citation type="submission" date="2021-04" db="EMBL/GenBank/DDBJ databases">
        <authorList>
            <person name="Ivanova A."/>
        </authorList>
    </citation>
    <scope>NUCLEOTIDE SEQUENCE [LARGE SCALE GENOMIC DNA]</scope>
    <source>
        <strain evidence="1 2">G18</strain>
    </source>
</reference>